<organism evidence="6 7">
    <name type="scientific">Nocardioides perillae</name>
    <dbReference type="NCBI Taxonomy" id="1119534"/>
    <lineage>
        <taxon>Bacteria</taxon>
        <taxon>Bacillati</taxon>
        <taxon>Actinomycetota</taxon>
        <taxon>Actinomycetes</taxon>
        <taxon>Propionibacteriales</taxon>
        <taxon>Nocardioidaceae</taxon>
        <taxon>Nocardioides</taxon>
    </lineage>
</organism>
<feature type="signal peptide" evidence="4">
    <location>
        <begin position="1"/>
        <end position="27"/>
    </location>
</feature>
<dbReference type="Gene3D" id="3.40.50.1110">
    <property type="entry name" value="SGNH hydrolase"/>
    <property type="match status" value="1"/>
</dbReference>
<sequence length="345" mass="35474">MTAPATTSPRRLALLAPLLALGLLASACGGGADEPAASPTPTTSTPSADPSAPGDGEGEDGGDSGEGAGALPEVPGLDVERYVSLGDSFTAAPLVPETETQSGCLRSSGNYPSLVAEAVDAAELQDVSCTGADVTSMIGAQPTVNGSFNLPQFDALTPGTDLVTVGIGGNDFDVFSRLLAGCVRRADADPEGSPCRDAQQRGGGDALLADLRRTSDRVASVLRGIEDRLPEATVLLVGYPVLVPEDGTCPDRLPLAEDDYDYVREVNLALNDALRRAARATDTPFVDVGTASEGHDVCAEDPWVNGDDTDQERALAYHPTAEGQRAVAELVLETLTRLEGEGATA</sequence>
<feature type="chain" id="PRO_5038953008" evidence="4">
    <location>
        <begin position="28"/>
        <end position="345"/>
    </location>
</feature>
<evidence type="ECO:0000313" key="6">
    <source>
        <dbReference type="EMBL" id="NYG54459.1"/>
    </source>
</evidence>
<feature type="disulfide bond" evidence="2">
    <location>
        <begin position="182"/>
        <end position="195"/>
    </location>
</feature>
<dbReference type="EMBL" id="JACCAC010000001">
    <property type="protein sequence ID" value="NYG54459.1"/>
    <property type="molecule type" value="Genomic_DNA"/>
</dbReference>
<dbReference type="CDD" id="cd01823">
    <property type="entry name" value="SEST_like"/>
    <property type="match status" value="1"/>
</dbReference>
<dbReference type="GO" id="GO:0004806">
    <property type="term" value="F:triacylglycerol lipase activity"/>
    <property type="evidence" value="ECO:0007669"/>
    <property type="project" value="TreeGrafter"/>
</dbReference>
<dbReference type="InterPro" id="IPR037460">
    <property type="entry name" value="SEST-like"/>
</dbReference>
<protein>
    <submittedName>
        <fullName evidence="6">Lysophospholipase L1-like esterase</fullName>
    </submittedName>
</protein>
<feature type="domain" description="SGNH hydrolase-type esterase" evidence="5">
    <location>
        <begin position="85"/>
        <end position="326"/>
    </location>
</feature>
<feature type="compositionally biased region" description="Low complexity" evidence="3">
    <location>
        <begin position="35"/>
        <end position="54"/>
    </location>
</feature>
<dbReference type="SUPFAM" id="SSF52266">
    <property type="entry name" value="SGNH hydrolase"/>
    <property type="match status" value="1"/>
</dbReference>
<feature type="region of interest" description="Disordered" evidence="3">
    <location>
        <begin position="29"/>
        <end position="73"/>
    </location>
</feature>
<feature type="disulfide bond" evidence="2">
    <location>
        <begin position="249"/>
        <end position="298"/>
    </location>
</feature>
<evidence type="ECO:0000256" key="2">
    <source>
        <dbReference type="PIRSR" id="PIRSR637460-2"/>
    </source>
</evidence>
<proteinExistence type="predicted"/>
<keyword evidence="7" id="KW-1185">Reference proteome</keyword>
<feature type="active site" evidence="1">
    <location>
        <position position="318"/>
    </location>
</feature>
<dbReference type="Pfam" id="PF13472">
    <property type="entry name" value="Lipase_GDSL_2"/>
    <property type="match status" value="1"/>
</dbReference>
<evidence type="ECO:0000256" key="3">
    <source>
        <dbReference type="SAM" id="MobiDB-lite"/>
    </source>
</evidence>
<evidence type="ECO:0000256" key="4">
    <source>
        <dbReference type="SAM" id="SignalP"/>
    </source>
</evidence>
<reference evidence="6 7" key="1">
    <citation type="submission" date="2020-07" db="EMBL/GenBank/DDBJ databases">
        <title>Sequencing the genomes of 1000 actinobacteria strains.</title>
        <authorList>
            <person name="Klenk H.-P."/>
        </authorList>
    </citation>
    <scope>NUCLEOTIDE SEQUENCE [LARGE SCALE GENOMIC DNA]</scope>
    <source>
        <strain evidence="6 7">DSM 24552</strain>
    </source>
</reference>
<evidence type="ECO:0000313" key="7">
    <source>
        <dbReference type="Proteomes" id="UP000544110"/>
    </source>
</evidence>
<dbReference type="PANTHER" id="PTHR37981">
    <property type="entry name" value="LIPASE 2"/>
    <property type="match status" value="1"/>
</dbReference>
<keyword evidence="4" id="KW-0732">Signal</keyword>
<evidence type="ECO:0000259" key="5">
    <source>
        <dbReference type="Pfam" id="PF13472"/>
    </source>
</evidence>
<dbReference type="AlphaFoldDB" id="A0A7Y9RUQ4"/>
<keyword evidence="2" id="KW-1015">Disulfide bond</keyword>
<dbReference type="InterPro" id="IPR013830">
    <property type="entry name" value="SGNH_hydro"/>
</dbReference>
<feature type="active site" description="Nucleophile" evidence="1">
    <location>
        <position position="88"/>
    </location>
</feature>
<dbReference type="RefSeq" id="WP_179517073.1">
    <property type="nucleotide sequence ID" value="NZ_JACCAC010000001.1"/>
</dbReference>
<comment type="caution">
    <text evidence="6">The sequence shown here is derived from an EMBL/GenBank/DDBJ whole genome shotgun (WGS) entry which is preliminary data.</text>
</comment>
<dbReference type="Proteomes" id="UP000544110">
    <property type="component" value="Unassembled WGS sequence"/>
</dbReference>
<name>A0A7Y9RUQ4_9ACTN</name>
<dbReference type="InterPro" id="IPR036514">
    <property type="entry name" value="SGNH_hydro_sf"/>
</dbReference>
<feature type="disulfide bond" evidence="2">
    <location>
        <begin position="104"/>
        <end position="129"/>
    </location>
</feature>
<dbReference type="GO" id="GO:0019433">
    <property type="term" value="P:triglyceride catabolic process"/>
    <property type="evidence" value="ECO:0007669"/>
    <property type="project" value="TreeGrafter"/>
</dbReference>
<gene>
    <name evidence="6" type="ORF">BJ989_000763</name>
</gene>
<dbReference type="PANTHER" id="PTHR37981:SF1">
    <property type="entry name" value="SGNH HYDROLASE-TYPE ESTERASE DOMAIN-CONTAINING PROTEIN"/>
    <property type="match status" value="1"/>
</dbReference>
<evidence type="ECO:0000256" key="1">
    <source>
        <dbReference type="PIRSR" id="PIRSR637460-1"/>
    </source>
</evidence>
<accession>A0A7Y9RUQ4</accession>